<feature type="region of interest" description="Disordered" evidence="1">
    <location>
        <begin position="174"/>
        <end position="208"/>
    </location>
</feature>
<feature type="region of interest" description="Disordered" evidence="1">
    <location>
        <begin position="374"/>
        <end position="410"/>
    </location>
</feature>
<dbReference type="Gene3D" id="2.60.40.10">
    <property type="entry name" value="Immunoglobulins"/>
    <property type="match status" value="1"/>
</dbReference>
<feature type="compositionally biased region" description="Low complexity" evidence="1">
    <location>
        <begin position="719"/>
        <end position="728"/>
    </location>
</feature>
<dbReference type="InterPro" id="IPR013783">
    <property type="entry name" value="Ig-like_fold"/>
</dbReference>
<dbReference type="OrthoDB" id="5873279at2759"/>
<comment type="caution">
    <text evidence="2">The sequence shown here is derived from an EMBL/GenBank/DDBJ whole genome shotgun (WGS) entry which is preliminary data.</text>
</comment>
<accession>A0A2T9YM15</accession>
<dbReference type="STRING" id="133385.A0A2T9YM15"/>
<dbReference type="Proteomes" id="UP000245383">
    <property type="component" value="Unassembled WGS sequence"/>
</dbReference>
<feature type="compositionally biased region" description="Polar residues" evidence="1">
    <location>
        <begin position="378"/>
        <end position="389"/>
    </location>
</feature>
<feature type="compositionally biased region" description="Basic residues" evidence="1">
    <location>
        <begin position="640"/>
        <end position="657"/>
    </location>
</feature>
<evidence type="ECO:0000313" key="2">
    <source>
        <dbReference type="EMBL" id="PVU93314.1"/>
    </source>
</evidence>
<dbReference type="AlphaFoldDB" id="A0A2T9YM15"/>
<dbReference type="EMBL" id="MBFR01000132">
    <property type="protein sequence ID" value="PVU93314.1"/>
    <property type="molecule type" value="Genomic_DNA"/>
</dbReference>
<protein>
    <submittedName>
        <fullName evidence="2">Uncharacterized protein</fullName>
    </submittedName>
</protein>
<feature type="compositionally biased region" description="Polar residues" evidence="1">
    <location>
        <begin position="558"/>
        <end position="592"/>
    </location>
</feature>
<reference evidence="2 3" key="1">
    <citation type="journal article" date="2018" name="MBio">
        <title>Comparative Genomics Reveals the Core Gene Toolbox for the Fungus-Insect Symbiosis.</title>
        <authorList>
            <person name="Wang Y."/>
            <person name="Stata M."/>
            <person name="Wang W."/>
            <person name="Stajich J.E."/>
            <person name="White M.M."/>
            <person name="Moncalvo J.M."/>
        </authorList>
    </citation>
    <scope>NUCLEOTIDE SEQUENCE [LARGE SCALE GENOMIC DNA]</scope>
    <source>
        <strain evidence="2 3">SWE-8-4</strain>
    </source>
</reference>
<evidence type="ECO:0000256" key="1">
    <source>
        <dbReference type="SAM" id="MobiDB-lite"/>
    </source>
</evidence>
<name>A0A2T9YM15_9FUNG</name>
<feature type="compositionally biased region" description="Basic and acidic residues" evidence="1">
    <location>
        <begin position="596"/>
        <end position="625"/>
    </location>
</feature>
<gene>
    <name evidence="2" type="ORF">BB561_003347</name>
</gene>
<feature type="compositionally biased region" description="Low complexity" evidence="1">
    <location>
        <begin position="174"/>
        <end position="188"/>
    </location>
</feature>
<evidence type="ECO:0000313" key="3">
    <source>
        <dbReference type="Proteomes" id="UP000245383"/>
    </source>
</evidence>
<feature type="region of interest" description="Disordered" evidence="1">
    <location>
        <begin position="558"/>
        <end position="728"/>
    </location>
</feature>
<feature type="compositionally biased region" description="Low complexity" evidence="1">
    <location>
        <begin position="679"/>
        <end position="693"/>
    </location>
</feature>
<proteinExistence type="predicted"/>
<organism evidence="2 3">
    <name type="scientific">Smittium simulii</name>
    <dbReference type="NCBI Taxonomy" id="133385"/>
    <lineage>
        <taxon>Eukaryota</taxon>
        <taxon>Fungi</taxon>
        <taxon>Fungi incertae sedis</taxon>
        <taxon>Zoopagomycota</taxon>
        <taxon>Kickxellomycotina</taxon>
        <taxon>Harpellomycetes</taxon>
        <taxon>Harpellales</taxon>
        <taxon>Legeriomycetaceae</taxon>
        <taxon>Smittium</taxon>
    </lineage>
</organism>
<keyword evidence="3" id="KW-1185">Reference proteome</keyword>
<sequence length="728" mass="80677">MALQESLYSRHFLYKPSTSFNENEKAFLLGTFGDNISLHWAPIEMTLTHLPSPNISYNAPNTTIALHEKLYTVLVQNLVLGEKYYYKYKYGEVWEIDHNQPSEHSSEGYLNNVLVCSSETCEKMLVPDNICPETESVPHKQTVLQTIDLPAKTPFNSQQTQDLQSKDTNTETISLNSNIKQNSNNSSLDTSRLLKEDPSSQTEPTIYSAREDQRSTLHLLNNNNDSLSTQNTSLNQNQDIQDTSFETSKTGEHKDSAFGSLEYDLNSYLADKNIDTPEPYNPHTDNNLIFSNTDYPTSISNQNKLEFKVDPQAENNDYDFSTHSNNDSIAENDLTLTDKSMKNDKAQNIKSALALKLCNYDHESTPLLKNELLDKTQQKVTPKTPSNTDADSETFKKSIISSDKDNQTNPDIILQKTHDMDAEPVPISSKFYSAPKFTIDTTKSNSLVVAQEYENKYPIPASPTVSTTNLFATFSSFPNDINSSANNRVEIPILNKAIISEDLNDAKTDSKSITTQINSLDLSSSARSSKVSKPRPYSDALINLNRILVSTNKSLETESGSFKSNSLSIPSDSETPNRSENITSQPTNTTLPVETKQLDSLESIENRKIDNEESSKASSLHKDKASSSSRNSDIIDPISKKKALSKSPTKMKTRFTKIKNGLTLKKSSDDASALTSKTDVSVESSSNNASDSSKNGAIASLSVNSSSKPSKSSPKKSKGFGSIFKKIF</sequence>